<gene>
    <name evidence="7" type="ORF">HZY62_05675</name>
    <name evidence="8" type="ORF">LX92_00267</name>
</gene>
<dbReference type="EMBL" id="QGGQ01000001">
    <property type="protein sequence ID" value="PWK25526.1"/>
    <property type="molecule type" value="Genomic_DNA"/>
</dbReference>
<dbReference type="AlphaFoldDB" id="A0A316E628"/>
<dbReference type="InterPro" id="IPR036513">
    <property type="entry name" value="STAS_dom_sf"/>
</dbReference>
<dbReference type="GO" id="GO:0055085">
    <property type="term" value="P:transmembrane transport"/>
    <property type="evidence" value="ECO:0007669"/>
    <property type="project" value="InterPro"/>
</dbReference>
<feature type="transmembrane region" description="Helical" evidence="5">
    <location>
        <begin position="122"/>
        <end position="142"/>
    </location>
</feature>
<evidence type="ECO:0000259" key="6">
    <source>
        <dbReference type="Pfam" id="PF00916"/>
    </source>
</evidence>
<keyword evidence="4 5" id="KW-0472">Membrane</keyword>
<feature type="transmembrane region" description="Helical" evidence="5">
    <location>
        <begin position="73"/>
        <end position="89"/>
    </location>
</feature>
<feature type="transmembrane region" description="Helical" evidence="5">
    <location>
        <begin position="263"/>
        <end position="282"/>
    </location>
</feature>
<dbReference type="Pfam" id="PF00916">
    <property type="entry name" value="Sulfate_transp"/>
    <property type="match status" value="1"/>
</dbReference>
<proteinExistence type="predicted"/>
<protein>
    <submittedName>
        <fullName evidence="8">MFS superfamily sulfate permease-like transporter</fullName>
    </submittedName>
    <submittedName>
        <fullName evidence="7">SulP family inorganic anion transporter</fullName>
    </submittedName>
</protein>
<dbReference type="OrthoDB" id="9769739at2"/>
<feature type="transmembrane region" description="Helical" evidence="5">
    <location>
        <begin position="20"/>
        <end position="39"/>
    </location>
</feature>
<sequence length="747" mass="82629">MPAKTNQTKNFITALPKNIFAGFVVSLIALPLGLGLALASEAPPISGIIAAIVGGVITAIIGGANITITGPGNGLVIVLLGAITTLGAGDMHQGYLYTLAAIVISGVLMILLGFIKMGRMADFFPASAIEGMLAAIGLGIFAKQFHIMIGHNNEHGSIISLLAQIPNGIFDLFQNFDLPAIVAAGIGFVSLLIMILYSKIRNEYFQLIPAPMWILILTVGLSYLLAALNIPYPLDDSYLINIPDNVMSNLAFPDFSKAFQFDFIEAVVAITLIASIESLLSIKAVDKLDPQSRRSNVNKDLKALGVATTLSGFLGGLNVVTVIARSSVNVNNGATNRSSNFFHALFLIVFVLLFQDQLRKIPLAALAAILVYTGYKLATPKTITKIAKIGREQIIIFFVTLLTTLFTNLITGIFAGIIVTFVIHAVINKDIAFFLSNLLKPNILLYKEKDEGNFYVSVKYFCTFVNFYKLKAKLDMVPEDQDVILDFSLCNFVDHTALEGLGNYTETFAKKGGNIEIIGLDKHITDSHHPFAIRKVLPFDKLMPIERYFTKRQKLLKSTAQNFKLSYAAQRNTRTGFLSNFVFFRNRDIPYTYNTLSNEDKGYRLCDVEFTEGTFIAREAVKTTVMHIVLDFDIPVFTLDKEGLLGFKYSLAGFKDIEIDNHPDFNKRFFLSGEDPEAILSLFSDDLILFLESHPYYHIESNGSSLLILKKERLLSVQEIKALLYFGQQFNALVQNHQNSYIFVKNT</sequence>
<dbReference type="InterPro" id="IPR011547">
    <property type="entry name" value="SLC26A/SulP_dom"/>
</dbReference>
<dbReference type="Gene3D" id="3.30.750.24">
    <property type="entry name" value="STAS domain"/>
    <property type="match status" value="1"/>
</dbReference>
<feature type="transmembrane region" description="Helical" evidence="5">
    <location>
        <begin position="394"/>
        <end position="427"/>
    </location>
</feature>
<comment type="caution">
    <text evidence="8">The sequence shown here is derived from an EMBL/GenBank/DDBJ whole genome shotgun (WGS) entry which is preliminary data.</text>
</comment>
<evidence type="ECO:0000313" key="8">
    <source>
        <dbReference type="EMBL" id="PWK25526.1"/>
    </source>
</evidence>
<dbReference type="Proteomes" id="UP000245667">
    <property type="component" value="Unassembled WGS sequence"/>
</dbReference>
<feature type="transmembrane region" description="Helical" evidence="5">
    <location>
        <begin position="303"/>
        <end position="324"/>
    </location>
</feature>
<feature type="transmembrane region" description="Helical" evidence="5">
    <location>
        <begin position="45"/>
        <end position="66"/>
    </location>
</feature>
<dbReference type="GO" id="GO:0016020">
    <property type="term" value="C:membrane"/>
    <property type="evidence" value="ECO:0007669"/>
    <property type="project" value="UniProtKB-SubCell"/>
</dbReference>
<accession>A0A316E628</accession>
<organism evidence="8 9">
    <name type="scientific">Maribacter polysiphoniae</name>
    <dbReference type="NCBI Taxonomy" id="429344"/>
    <lineage>
        <taxon>Bacteria</taxon>
        <taxon>Pseudomonadati</taxon>
        <taxon>Bacteroidota</taxon>
        <taxon>Flavobacteriia</taxon>
        <taxon>Flavobacteriales</taxon>
        <taxon>Flavobacteriaceae</taxon>
        <taxon>Maribacter</taxon>
    </lineage>
</organism>
<feature type="transmembrane region" description="Helical" evidence="5">
    <location>
        <begin position="95"/>
        <end position="115"/>
    </location>
</feature>
<dbReference type="RefSeq" id="WP_109648470.1">
    <property type="nucleotide sequence ID" value="NZ_JACWLN010000002.1"/>
</dbReference>
<evidence type="ECO:0000256" key="5">
    <source>
        <dbReference type="SAM" id="Phobius"/>
    </source>
</evidence>
<evidence type="ECO:0000256" key="4">
    <source>
        <dbReference type="ARBA" id="ARBA00023136"/>
    </source>
</evidence>
<feature type="transmembrane region" description="Helical" evidence="5">
    <location>
        <begin position="210"/>
        <end position="230"/>
    </location>
</feature>
<comment type="subcellular location">
    <subcellularLocation>
        <location evidence="1">Membrane</location>
        <topology evidence="1">Multi-pass membrane protein</topology>
    </subcellularLocation>
</comment>
<dbReference type="InterPro" id="IPR001902">
    <property type="entry name" value="SLC26A/SulP_fam"/>
</dbReference>
<keyword evidence="10" id="KW-1185">Reference proteome</keyword>
<reference evidence="7 10" key="2">
    <citation type="submission" date="2020-07" db="EMBL/GenBank/DDBJ databases">
        <title>The draft genome sequence of Maribacter polysiphoniae KCTC 22021.</title>
        <authorList>
            <person name="Mu L."/>
        </authorList>
    </citation>
    <scope>NUCLEOTIDE SEQUENCE [LARGE SCALE GENOMIC DNA]</scope>
    <source>
        <strain evidence="7 10">KCTC 22021</strain>
    </source>
</reference>
<keyword evidence="3 5" id="KW-1133">Transmembrane helix</keyword>
<reference evidence="8 9" key="1">
    <citation type="submission" date="2018-05" db="EMBL/GenBank/DDBJ databases">
        <title>Genomic Encyclopedia of Archaeal and Bacterial Type Strains, Phase II (KMG-II): from individual species to whole genera.</title>
        <authorList>
            <person name="Goeker M."/>
        </authorList>
    </citation>
    <scope>NUCLEOTIDE SEQUENCE [LARGE SCALE GENOMIC DNA]</scope>
    <source>
        <strain evidence="8 9">DSM 23514</strain>
    </source>
</reference>
<evidence type="ECO:0000256" key="2">
    <source>
        <dbReference type="ARBA" id="ARBA00022692"/>
    </source>
</evidence>
<keyword evidence="2 5" id="KW-0812">Transmembrane</keyword>
<evidence type="ECO:0000313" key="7">
    <source>
        <dbReference type="EMBL" id="MBD1260067.1"/>
    </source>
</evidence>
<dbReference type="Proteomes" id="UP000651837">
    <property type="component" value="Unassembled WGS sequence"/>
</dbReference>
<dbReference type="EMBL" id="JACWLN010000002">
    <property type="protein sequence ID" value="MBD1260067.1"/>
    <property type="molecule type" value="Genomic_DNA"/>
</dbReference>
<dbReference type="PANTHER" id="PTHR11814">
    <property type="entry name" value="SULFATE TRANSPORTER"/>
    <property type="match status" value="1"/>
</dbReference>
<name>A0A316E628_9FLAO</name>
<dbReference type="SUPFAM" id="SSF52091">
    <property type="entry name" value="SpoIIaa-like"/>
    <property type="match status" value="1"/>
</dbReference>
<evidence type="ECO:0000313" key="9">
    <source>
        <dbReference type="Proteomes" id="UP000245667"/>
    </source>
</evidence>
<feature type="domain" description="SLC26A/SulP transporter" evidence="6">
    <location>
        <begin position="17"/>
        <end position="400"/>
    </location>
</feature>
<evidence type="ECO:0000256" key="3">
    <source>
        <dbReference type="ARBA" id="ARBA00022989"/>
    </source>
</evidence>
<evidence type="ECO:0000313" key="10">
    <source>
        <dbReference type="Proteomes" id="UP000651837"/>
    </source>
</evidence>
<evidence type="ECO:0000256" key="1">
    <source>
        <dbReference type="ARBA" id="ARBA00004141"/>
    </source>
</evidence>
<feature type="transmembrane region" description="Helical" evidence="5">
    <location>
        <begin position="178"/>
        <end position="198"/>
    </location>
</feature>